<sequence length="360" mass="39620">MEPLELVPGRYIGEGQPCFIIAEIGQNHQGNIDLAKQLIEKAKECGADCVKLQKSCLSSKFNNGALEQSYDSEHSWADTYGKHKEHLEFTKEQFKELQNYGKEIGMPVTASGMDIPSMEMLIELDAPFLKIGSGDINNLPLVRRAARSRKPLVVSTGMTDIAWVTKVYNEVMTANIPPPGHSATPTQLVLMQCTSAYPTPPEHVHLRVLDTYAQVFPHAHIGYSGHEMGITITLAAVARGARVIERHITLNNTWKGNDHKCSLEPHDFRELVRGIRIVEEALGSPLKAFQPSEEPCYNKLGKTVVATRTLPAGTVIKPEDIVAKVAVPKGLTATLLDSLVGKSLKTEVLQDHSIMEDDVL</sequence>
<evidence type="ECO:0000313" key="2">
    <source>
        <dbReference type="EMBL" id="CAL4070058.1"/>
    </source>
</evidence>
<name>A0AAV2Q7E9_MEGNR</name>
<dbReference type="InterPro" id="IPR057736">
    <property type="entry name" value="SAF_PseI/NeuA/NeuB"/>
</dbReference>
<accession>A0AAV2Q7E9</accession>
<dbReference type="SMART" id="SM00858">
    <property type="entry name" value="SAF"/>
    <property type="match status" value="1"/>
</dbReference>
<dbReference type="SUPFAM" id="SSF51269">
    <property type="entry name" value="AFP III-like domain"/>
    <property type="match status" value="1"/>
</dbReference>
<dbReference type="GO" id="GO:0047444">
    <property type="term" value="F:N-acylneuraminate-9-phosphate synthase activity"/>
    <property type="evidence" value="ECO:0007669"/>
    <property type="project" value="TreeGrafter"/>
</dbReference>
<protein>
    <recommendedName>
        <fullName evidence="1">AFP-like domain-containing protein</fullName>
    </recommendedName>
</protein>
<dbReference type="Gene3D" id="3.90.1210.10">
    <property type="entry name" value="Antifreeze-like/N-acetylneuraminic acid synthase C-terminal domain"/>
    <property type="match status" value="1"/>
</dbReference>
<dbReference type="SUPFAM" id="SSF51569">
    <property type="entry name" value="Aldolase"/>
    <property type="match status" value="1"/>
</dbReference>
<evidence type="ECO:0000313" key="3">
    <source>
        <dbReference type="Proteomes" id="UP001497623"/>
    </source>
</evidence>
<dbReference type="AlphaFoldDB" id="A0AAV2Q7E9"/>
<dbReference type="Pfam" id="PF03102">
    <property type="entry name" value="NeuB"/>
    <property type="match status" value="1"/>
</dbReference>
<reference evidence="2 3" key="1">
    <citation type="submission" date="2024-05" db="EMBL/GenBank/DDBJ databases">
        <authorList>
            <person name="Wallberg A."/>
        </authorList>
    </citation>
    <scope>NUCLEOTIDE SEQUENCE [LARGE SCALE GENOMIC DNA]</scope>
</reference>
<comment type="caution">
    <text evidence="2">The sequence shown here is derived from an EMBL/GenBank/DDBJ whole genome shotgun (WGS) entry which is preliminary data.</text>
</comment>
<dbReference type="InterPro" id="IPR013974">
    <property type="entry name" value="SAF"/>
</dbReference>
<dbReference type="PROSITE" id="PS50844">
    <property type="entry name" value="AFP_LIKE"/>
    <property type="match status" value="1"/>
</dbReference>
<dbReference type="PANTHER" id="PTHR42966">
    <property type="entry name" value="N-ACETYLNEURAMINATE SYNTHASE"/>
    <property type="match status" value="1"/>
</dbReference>
<dbReference type="InterPro" id="IPR051690">
    <property type="entry name" value="PseI-like"/>
</dbReference>
<evidence type="ECO:0000259" key="1">
    <source>
        <dbReference type="PROSITE" id="PS50844"/>
    </source>
</evidence>
<feature type="domain" description="AFP-like" evidence="1">
    <location>
        <begin position="303"/>
        <end position="360"/>
    </location>
</feature>
<proteinExistence type="predicted"/>
<dbReference type="Gene3D" id="3.20.20.70">
    <property type="entry name" value="Aldolase class I"/>
    <property type="match status" value="1"/>
</dbReference>
<organism evidence="2 3">
    <name type="scientific">Meganyctiphanes norvegica</name>
    <name type="common">Northern krill</name>
    <name type="synonym">Thysanopoda norvegica</name>
    <dbReference type="NCBI Taxonomy" id="48144"/>
    <lineage>
        <taxon>Eukaryota</taxon>
        <taxon>Metazoa</taxon>
        <taxon>Ecdysozoa</taxon>
        <taxon>Arthropoda</taxon>
        <taxon>Crustacea</taxon>
        <taxon>Multicrustacea</taxon>
        <taxon>Malacostraca</taxon>
        <taxon>Eumalacostraca</taxon>
        <taxon>Eucarida</taxon>
        <taxon>Euphausiacea</taxon>
        <taxon>Euphausiidae</taxon>
        <taxon>Meganyctiphanes</taxon>
    </lineage>
</organism>
<dbReference type="InterPro" id="IPR013132">
    <property type="entry name" value="PseI/NeuA/B-like_N"/>
</dbReference>
<dbReference type="InterPro" id="IPR006190">
    <property type="entry name" value="SAF_AFP_Neu5Ac"/>
</dbReference>
<dbReference type="Proteomes" id="UP001497623">
    <property type="component" value="Unassembled WGS sequence"/>
</dbReference>
<dbReference type="PANTHER" id="PTHR42966:SF1">
    <property type="entry name" value="SIALIC ACID SYNTHASE"/>
    <property type="match status" value="1"/>
</dbReference>
<dbReference type="CDD" id="cd11615">
    <property type="entry name" value="SAF_NeuB_like"/>
    <property type="match status" value="1"/>
</dbReference>
<keyword evidence="3" id="KW-1185">Reference proteome</keyword>
<dbReference type="InterPro" id="IPR013785">
    <property type="entry name" value="Aldolase_TIM"/>
</dbReference>
<gene>
    <name evidence="2" type="ORF">MNOR_LOCUS8170</name>
</gene>
<dbReference type="InterPro" id="IPR036732">
    <property type="entry name" value="AFP_Neu5c_C_sf"/>
</dbReference>
<dbReference type="Pfam" id="PF08666">
    <property type="entry name" value="SAF"/>
    <property type="match status" value="1"/>
</dbReference>
<dbReference type="GO" id="GO:0016051">
    <property type="term" value="P:carbohydrate biosynthetic process"/>
    <property type="evidence" value="ECO:0007669"/>
    <property type="project" value="InterPro"/>
</dbReference>
<dbReference type="EMBL" id="CAXKWB010003734">
    <property type="protein sequence ID" value="CAL4070058.1"/>
    <property type="molecule type" value="Genomic_DNA"/>
</dbReference>